<dbReference type="GO" id="GO:0003887">
    <property type="term" value="F:DNA-directed DNA polymerase activity"/>
    <property type="evidence" value="ECO:0007669"/>
    <property type="project" value="InterPro"/>
</dbReference>
<evidence type="ECO:0000256" key="1">
    <source>
        <dbReference type="ARBA" id="ARBA00038283"/>
    </source>
</evidence>
<evidence type="ECO:0000259" key="2">
    <source>
        <dbReference type="Pfam" id="PF01051"/>
    </source>
</evidence>
<comment type="similarity">
    <text evidence="1">Belongs to the initiator RepB protein family.</text>
</comment>
<sequence length="317" mass="36824">MDLDIKKHYPKDWVVLQNRVVECFKSMTLDEKRLFILATPLARTTKISSNDPIFISSSEFSKECGIDISTAYTALETATNKIFTRFFGYTTSEGDRVQIRWVNKVIYLAKQGGTKLYFTDEVLLLLREFDALNPYTKYKKEVVLRLRKDYSLDFYHLAKKHQNMGGFQISLDELFEQLGLPESYRTRMNNLKSRVIEPSLDEITANTDIDLSYENVKRGRSVVGFKFTVKEKPKPKVIETGRDKNTIDMFCKLTDAQIQKYSSILSKVSDISDLSTFLDYSTFAQWIANILRDPKSVREETAKRIFKALRIHTDFKD</sequence>
<dbReference type="InterPro" id="IPR036390">
    <property type="entry name" value="WH_DNA-bd_sf"/>
</dbReference>
<gene>
    <name evidence="3" type="ORF">L292_0630</name>
</gene>
<dbReference type="GO" id="GO:0006270">
    <property type="term" value="P:DNA replication initiation"/>
    <property type="evidence" value="ECO:0007669"/>
    <property type="project" value="InterPro"/>
</dbReference>
<dbReference type="Pfam" id="PF21205">
    <property type="entry name" value="Rep3_C"/>
    <property type="match status" value="1"/>
</dbReference>
<name>S7WIA4_ACIJU</name>
<dbReference type="Proteomes" id="UP000018420">
    <property type="component" value="Unassembled WGS sequence"/>
</dbReference>
<dbReference type="Pfam" id="PF01051">
    <property type="entry name" value="Rep3_N"/>
    <property type="match status" value="1"/>
</dbReference>
<organism evidence="3 4">
    <name type="scientific">Acinetobacter junii CIP 107470 = MTCC 11364</name>
    <dbReference type="NCBI Taxonomy" id="1217666"/>
    <lineage>
        <taxon>Bacteria</taxon>
        <taxon>Pseudomonadati</taxon>
        <taxon>Pseudomonadota</taxon>
        <taxon>Gammaproteobacteria</taxon>
        <taxon>Moraxellales</taxon>
        <taxon>Moraxellaceae</taxon>
        <taxon>Acinetobacter</taxon>
    </lineage>
</organism>
<dbReference type="AlphaFoldDB" id="S7WIA4"/>
<dbReference type="PATRIC" id="fig|1330047.3.peg.2478"/>
<dbReference type="InterPro" id="IPR000525">
    <property type="entry name" value="Initiator_Rep_WH1"/>
</dbReference>
<protein>
    <submittedName>
        <fullName evidence="3">DNA replication protein</fullName>
    </submittedName>
</protein>
<dbReference type="InterPro" id="IPR036388">
    <property type="entry name" value="WH-like_DNA-bd_sf"/>
</dbReference>
<comment type="caution">
    <text evidence="3">The sequence shown here is derived from an EMBL/GenBank/DDBJ whole genome shotgun (WGS) entry which is preliminary data.</text>
</comment>
<feature type="domain" description="Initiator Rep protein WH1" evidence="2">
    <location>
        <begin position="13"/>
        <end position="159"/>
    </location>
</feature>
<evidence type="ECO:0000313" key="3">
    <source>
        <dbReference type="EMBL" id="EPR82856.1"/>
    </source>
</evidence>
<dbReference type="RefSeq" id="WP_004905846.1">
    <property type="nucleotide sequence ID" value="NZ_ASYZ01000139.1"/>
</dbReference>
<evidence type="ECO:0000313" key="4">
    <source>
        <dbReference type="Proteomes" id="UP000018420"/>
    </source>
</evidence>
<reference evidence="3 4" key="1">
    <citation type="submission" date="2013-05" db="EMBL/GenBank/DDBJ databases">
        <title>Genome assembly of Acinetobacter junii MTCC 11364.</title>
        <authorList>
            <person name="Khatri I."/>
            <person name="Singh N.K."/>
            <person name="Subramanian S."/>
            <person name="Mayilraj S."/>
        </authorList>
    </citation>
    <scope>NUCLEOTIDE SEQUENCE [LARGE SCALE GENOMIC DNA]</scope>
    <source>
        <strain evidence="3 4">MTCC 11364</strain>
    </source>
</reference>
<dbReference type="Gene3D" id="1.10.10.10">
    <property type="entry name" value="Winged helix-like DNA-binding domain superfamily/Winged helix DNA-binding domain"/>
    <property type="match status" value="2"/>
</dbReference>
<accession>S7WIA4</accession>
<dbReference type="SUPFAM" id="SSF46785">
    <property type="entry name" value="Winged helix' DNA-binding domain"/>
    <property type="match status" value="2"/>
</dbReference>
<dbReference type="EMBL" id="ASYZ01000139">
    <property type="protein sequence ID" value="EPR82856.1"/>
    <property type="molecule type" value="Genomic_DNA"/>
</dbReference>
<proteinExistence type="inferred from homology"/>